<protein>
    <submittedName>
        <fullName evidence="1">Uncharacterized protein</fullName>
    </submittedName>
</protein>
<comment type="caution">
    <text evidence="1">The sequence shown here is derived from an EMBL/GenBank/DDBJ whole genome shotgun (WGS) entry which is preliminary data.</text>
</comment>
<keyword evidence="2" id="KW-1185">Reference proteome</keyword>
<accession>A0A2T0VGJ6</accession>
<gene>
    <name evidence="1" type="ORF">B0I08_10220</name>
</gene>
<name>A0A2T0VGJ6_9MICO</name>
<dbReference type="AlphaFoldDB" id="A0A2T0VGJ6"/>
<evidence type="ECO:0000313" key="2">
    <source>
        <dbReference type="Proteomes" id="UP000237983"/>
    </source>
</evidence>
<sequence>MHNELASFSRSAAGADADISLEEYNEGRILGLFLTPHNSRARGVGVLCEQFLVIEIGVIGGRWELGYDREDVLLAKRLIDAVIAGRVVEYFAPRRSRVDVTFLDGTTASETGSHGFGLPTFRRRASKHWDRTVHYEPYGEGLS</sequence>
<reference evidence="1 2" key="1">
    <citation type="submission" date="2018-03" db="EMBL/GenBank/DDBJ databases">
        <title>Genomic Encyclopedia of Type Strains, Phase III (KMG-III): the genomes of soil and plant-associated and newly described type strains.</title>
        <authorList>
            <person name="Whitman W."/>
        </authorList>
    </citation>
    <scope>NUCLEOTIDE SEQUENCE [LARGE SCALE GENOMIC DNA]</scope>
    <source>
        <strain evidence="1 2">CGMCC 1.12484</strain>
    </source>
</reference>
<dbReference type="EMBL" id="PVTL01000002">
    <property type="protein sequence ID" value="PRY69348.1"/>
    <property type="molecule type" value="Genomic_DNA"/>
</dbReference>
<dbReference type="Proteomes" id="UP000237983">
    <property type="component" value="Unassembled WGS sequence"/>
</dbReference>
<evidence type="ECO:0000313" key="1">
    <source>
        <dbReference type="EMBL" id="PRY69348.1"/>
    </source>
</evidence>
<organism evidence="1 2">
    <name type="scientific">Glaciihabitans tibetensis</name>
    <dbReference type="NCBI Taxonomy" id="1266600"/>
    <lineage>
        <taxon>Bacteria</taxon>
        <taxon>Bacillati</taxon>
        <taxon>Actinomycetota</taxon>
        <taxon>Actinomycetes</taxon>
        <taxon>Micrococcales</taxon>
        <taxon>Microbacteriaceae</taxon>
        <taxon>Glaciihabitans</taxon>
    </lineage>
</organism>
<proteinExistence type="predicted"/>